<dbReference type="SUPFAM" id="SSF53092">
    <property type="entry name" value="Creatinase/prolidase N-terminal domain"/>
    <property type="match status" value="1"/>
</dbReference>
<dbReference type="SUPFAM" id="SSF55920">
    <property type="entry name" value="Creatinase/aminopeptidase"/>
    <property type="match status" value="1"/>
</dbReference>
<dbReference type="RefSeq" id="WP_301159919.1">
    <property type="nucleotide sequence ID" value="NZ_JAUHQB010000003.1"/>
</dbReference>
<dbReference type="Pfam" id="PF01321">
    <property type="entry name" value="Creatinase_N"/>
    <property type="match status" value="1"/>
</dbReference>
<organism evidence="2 3">
    <name type="scientific">Demequina lignilytica</name>
    <dbReference type="NCBI Taxonomy" id="3051663"/>
    <lineage>
        <taxon>Bacteria</taxon>
        <taxon>Bacillati</taxon>
        <taxon>Actinomycetota</taxon>
        <taxon>Actinomycetes</taxon>
        <taxon>Micrococcales</taxon>
        <taxon>Demequinaceae</taxon>
        <taxon>Demequina</taxon>
    </lineage>
</organism>
<name>A0AB35MGP0_9MICO</name>
<dbReference type="AlphaFoldDB" id="A0AB35MGP0"/>
<evidence type="ECO:0000313" key="3">
    <source>
        <dbReference type="Proteomes" id="UP001172756"/>
    </source>
</evidence>
<sequence length="463" mass="50363">MSNPWGVTLTTIDLPEFELPREMPEIPAETYAARVEALYAEMDRRGLDAVAVYGDREHFANTAFLTGFDPRYEESLLIFVPGRTPTFLVGNESVGYASKTPYPVEIIRQSKFSLVGQPDPDDVELVDQLAAAGLGAESVRKVGLVGWKYWTGASTSGWIDVPHFIVSELATLAGDLVNATDIFTDPDSGLRLHNDVDQLAYFEFAASHGSQAMRRLISGIRPGMTELEASSLMNPIMLPFNYHPTMLSGDLHTSWGVASPTSRVMSVGERVCAGLGYWGSNTARAGYLAEDASQIPSDQQAYVEKIVAPYYATAAAWYETIRIGLTAGELYDVTASRIGDPYYGVFLNPGHSIHLDEWPVSAVKEGSTTVFTSGNALQLDIIPGTVSGMQNSQIEDGIILADDALQASLTAKYPAMMARVQQRRDMLANVFGITLHESVLPLSNTAGYLPPFWLSPTTAMVRG</sequence>
<dbReference type="Proteomes" id="UP001172756">
    <property type="component" value="Unassembled WGS sequence"/>
</dbReference>
<proteinExistence type="predicted"/>
<comment type="caution">
    <text evidence="2">The sequence shown here is derived from an EMBL/GenBank/DDBJ whole genome shotgun (WGS) entry which is preliminary data.</text>
</comment>
<dbReference type="InterPro" id="IPR029149">
    <property type="entry name" value="Creatin/AminoP/Spt16_N"/>
</dbReference>
<reference evidence="2 3" key="1">
    <citation type="submission" date="2023-06" db="EMBL/GenBank/DDBJ databases">
        <title>SYSU T0a273.</title>
        <authorList>
            <person name="Gao L."/>
            <person name="Fang B.-Z."/>
            <person name="Li W.-J."/>
        </authorList>
    </citation>
    <scope>NUCLEOTIDE SEQUENCE [LARGE SCALE GENOMIC DNA]</scope>
    <source>
        <strain evidence="2 3">SYSU T0a273</strain>
    </source>
</reference>
<evidence type="ECO:0000313" key="2">
    <source>
        <dbReference type="EMBL" id="MDN4482927.1"/>
    </source>
</evidence>
<protein>
    <recommendedName>
        <fullName evidence="1">Creatinase N-terminal domain-containing protein</fullName>
    </recommendedName>
</protein>
<dbReference type="EMBL" id="JAUHQB010000003">
    <property type="protein sequence ID" value="MDN4482927.1"/>
    <property type="molecule type" value="Genomic_DNA"/>
</dbReference>
<feature type="domain" description="Creatinase N-terminal" evidence="1">
    <location>
        <begin position="34"/>
        <end position="133"/>
    </location>
</feature>
<gene>
    <name evidence="2" type="ORF">QQ002_05160</name>
</gene>
<evidence type="ECO:0000259" key="1">
    <source>
        <dbReference type="Pfam" id="PF01321"/>
    </source>
</evidence>
<accession>A0AB35MGP0</accession>
<dbReference type="Gene3D" id="3.90.230.10">
    <property type="entry name" value="Creatinase/methionine aminopeptidase superfamily"/>
    <property type="match status" value="1"/>
</dbReference>
<dbReference type="InterPro" id="IPR000587">
    <property type="entry name" value="Creatinase_N"/>
</dbReference>
<dbReference type="Gene3D" id="3.40.350.10">
    <property type="entry name" value="Creatinase/prolidase N-terminal domain"/>
    <property type="match status" value="1"/>
</dbReference>
<dbReference type="InterPro" id="IPR036005">
    <property type="entry name" value="Creatinase/aminopeptidase-like"/>
</dbReference>